<evidence type="ECO:0000259" key="4">
    <source>
        <dbReference type="PROSITE" id="PS50949"/>
    </source>
</evidence>
<dbReference type="PROSITE" id="PS50949">
    <property type="entry name" value="HTH_GNTR"/>
    <property type="match status" value="1"/>
</dbReference>
<dbReference type="RefSeq" id="WP_070738676.1">
    <property type="nucleotide sequence ID" value="NZ_CACRSW010000012.1"/>
</dbReference>
<dbReference type="PRINTS" id="PR00033">
    <property type="entry name" value="HTHASNC"/>
</dbReference>
<dbReference type="Pfam" id="PF00392">
    <property type="entry name" value="GntR"/>
    <property type="match status" value="1"/>
</dbReference>
<reference evidence="5" key="1">
    <citation type="submission" date="2019-11" db="EMBL/GenBank/DDBJ databases">
        <authorList>
            <person name="Feng L."/>
        </authorList>
    </citation>
    <scope>NUCLEOTIDE SEQUENCE</scope>
    <source>
        <strain evidence="5">AvaginalisLFYP127</strain>
    </source>
</reference>
<dbReference type="InterPro" id="IPR008920">
    <property type="entry name" value="TF_FadR/GntR_C"/>
</dbReference>
<dbReference type="GO" id="GO:0003700">
    <property type="term" value="F:DNA-binding transcription factor activity"/>
    <property type="evidence" value="ECO:0007669"/>
    <property type="project" value="InterPro"/>
</dbReference>
<keyword evidence="3" id="KW-0804">Transcription</keyword>
<proteinExistence type="predicted"/>
<dbReference type="InterPro" id="IPR000524">
    <property type="entry name" value="Tscrpt_reg_HTH_GntR"/>
</dbReference>
<dbReference type="InterPro" id="IPR000485">
    <property type="entry name" value="AsnC-type_HTH_dom"/>
</dbReference>
<dbReference type="PANTHER" id="PTHR43537:SF5">
    <property type="entry name" value="UXU OPERON TRANSCRIPTIONAL REGULATOR"/>
    <property type="match status" value="1"/>
</dbReference>
<dbReference type="Pfam" id="PF07729">
    <property type="entry name" value="FCD"/>
    <property type="match status" value="1"/>
</dbReference>
<dbReference type="InterPro" id="IPR011711">
    <property type="entry name" value="GntR_C"/>
</dbReference>
<dbReference type="Gene3D" id="1.20.120.530">
    <property type="entry name" value="GntR ligand-binding domain-like"/>
    <property type="match status" value="1"/>
</dbReference>
<dbReference type="EMBL" id="CACRSW010000012">
    <property type="protein sequence ID" value="VYS93074.1"/>
    <property type="molecule type" value="Genomic_DNA"/>
</dbReference>
<feature type="domain" description="HTH gntR-type" evidence="4">
    <location>
        <begin position="17"/>
        <end position="84"/>
    </location>
</feature>
<protein>
    <submittedName>
        <fullName evidence="5">HTH-type transcriptional regulator McbR</fullName>
    </submittedName>
</protein>
<dbReference type="InterPro" id="IPR036390">
    <property type="entry name" value="WH_DNA-bd_sf"/>
</dbReference>
<sequence length="237" mass="27881">MSENGKNKVKIKKISRTFVKDEAYNLLAQRIISGELKPCERLRVQELSDDLGISRTPVREALLQLESEGLVMTKANRWTIVAPINPCEAKDIYPIIYSLEELALIEAFDKIDEKFIEKIQDINEDISYFHRKKDQLKTIKKDNEFHDAFIELSGNAEIKPIIDKLKRRVERMEIYFFETGDENFTTYKEHMNIINALKEKNLDKARKFLVENWKSTIHTINKLSKDLEFENIEDQIK</sequence>
<organism evidence="5">
    <name type="scientific">Anaerococcus vaginalis</name>
    <dbReference type="NCBI Taxonomy" id="33037"/>
    <lineage>
        <taxon>Bacteria</taxon>
        <taxon>Bacillati</taxon>
        <taxon>Bacillota</taxon>
        <taxon>Tissierellia</taxon>
        <taxon>Tissierellales</taxon>
        <taxon>Peptoniphilaceae</taxon>
        <taxon>Anaerococcus</taxon>
    </lineage>
</organism>
<evidence type="ECO:0000256" key="3">
    <source>
        <dbReference type="ARBA" id="ARBA00023163"/>
    </source>
</evidence>
<accession>A0A6N2SJ83</accession>
<dbReference type="SUPFAM" id="SSF48008">
    <property type="entry name" value="GntR ligand-binding domain-like"/>
    <property type="match status" value="1"/>
</dbReference>
<dbReference type="PANTHER" id="PTHR43537">
    <property type="entry name" value="TRANSCRIPTIONAL REGULATOR, GNTR FAMILY"/>
    <property type="match status" value="1"/>
</dbReference>
<dbReference type="AlphaFoldDB" id="A0A6N2SJ83"/>
<dbReference type="PRINTS" id="PR00035">
    <property type="entry name" value="HTHGNTR"/>
</dbReference>
<gene>
    <name evidence="5" type="primary">mcbR</name>
    <name evidence="5" type="ORF">AVLFYP127_00264</name>
</gene>
<keyword evidence="2" id="KW-0238">DNA-binding</keyword>
<dbReference type="CDD" id="cd07377">
    <property type="entry name" value="WHTH_GntR"/>
    <property type="match status" value="1"/>
</dbReference>
<dbReference type="GO" id="GO:0043565">
    <property type="term" value="F:sequence-specific DNA binding"/>
    <property type="evidence" value="ECO:0007669"/>
    <property type="project" value="InterPro"/>
</dbReference>
<dbReference type="Gene3D" id="1.10.10.10">
    <property type="entry name" value="Winged helix-like DNA-binding domain superfamily/Winged helix DNA-binding domain"/>
    <property type="match status" value="1"/>
</dbReference>
<evidence type="ECO:0000256" key="2">
    <source>
        <dbReference type="ARBA" id="ARBA00023125"/>
    </source>
</evidence>
<evidence type="ECO:0000313" key="5">
    <source>
        <dbReference type="EMBL" id="VYS93074.1"/>
    </source>
</evidence>
<dbReference type="InterPro" id="IPR036388">
    <property type="entry name" value="WH-like_DNA-bd_sf"/>
</dbReference>
<evidence type="ECO:0000256" key="1">
    <source>
        <dbReference type="ARBA" id="ARBA00023015"/>
    </source>
</evidence>
<dbReference type="SUPFAM" id="SSF46785">
    <property type="entry name" value="Winged helix' DNA-binding domain"/>
    <property type="match status" value="1"/>
</dbReference>
<name>A0A6N2SJ83_9FIRM</name>
<dbReference type="SMART" id="SM00345">
    <property type="entry name" value="HTH_GNTR"/>
    <property type="match status" value="1"/>
</dbReference>
<keyword evidence="1" id="KW-0805">Transcription regulation</keyword>